<keyword evidence="9" id="KW-1185">Reference proteome</keyword>
<dbReference type="PROSITE" id="PS50002">
    <property type="entry name" value="SH3"/>
    <property type="match status" value="1"/>
</dbReference>
<dbReference type="Proteomes" id="UP000270094">
    <property type="component" value="Unassembled WGS sequence"/>
</dbReference>
<feature type="region of interest" description="Disordered" evidence="6">
    <location>
        <begin position="45"/>
        <end position="100"/>
    </location>
</feature>
<dbReference type="Gene3D" id="2.30.30.40">
    <property type="entry name" value="SH3 Domains"/>
    <property type="match status" value="1"/>
</dbReference>
<evidence type="ECO:0000256" key="6">
    <source>
        <dbReference type="SAM" id="MobiDB-lite"/>
    </source>
</evidence>
<evidence type="ECO:0000256" key="5">
    <source>
        <dbReference type="PROSITE-ProRule" id="PRU00192"/>
    </source>
</evidence>
<dbReference type="Pfam" id="PF00018">
    <property type="entry name" value="SH3_1"/>
    <property type="match status" value="1"/>
</dbReference>
<dbReference type="EMBL" id="UYYB01098136">
    <property type="protein sequence ID" value="VDM76974.1"/>
    <property type="molecule type" value="Genomic_DNA"/>
</dbReference>
<dbReference type="AlphaFoldDB" id="A0A3P7JFN3"/>
<evidence type="ECO:0000256" key="2">
    <source>
        <dbReference type="ARBA" id="ARBA00022443"/>
    </source>
</evidence>
<evidence type="ECO:0000313" key="9">
    <source>
        <dbReference type="Proteomes" id="UP000270094"/>
    </source>
</evidence>
<name>A0A3P7JFN3_STRVU</name>
<comment type="subcellular location">
    <subcellularLocation>
        <location evidence="1">Membrane</location>
        <topology evidence="1">Peripheral membrane protein</topology>
    </subcellularLocation>
</comment>
<evidence type="ECO:0000256" key="4">
    <source>
        <dbReference type="ARBA" id="ARBA00023136"/>
    </source>
</evidence>
<dbReference type="SUPFAM" id="SSF50044">
    <property type="entry name" value="SH3-domain"/>
    <property type="match status" value="1"/>
</dbReference>
<dbReference type="SMART" id="SM00326">
    <property type="entry name" value="SH3"/>
    <property type="match status" value="1"/>
</dbReference>
<evidence type="ECO:0000259" key="7">
    <source>
        <dbReference type="PROSITE" id="PS50002"/>
    </source>
</evidence>
<sequence>MQVTSFLFAQLHGNLEEALRTCDENALTSDLQSWSSVNGKDAHTEWPAFESSDSDTNTFDSRKNAIHKNKPSQGQQTPDRHWENRDSPPLSTTTPDSAKYGDFEELHTKSMATVLYDYSPLENDEIPLQKGETIEVLSDADSLGWCTGRKNGEIGLFPASYVQVM</sequence>
<dbReference type="PANTHER" id="PTHR14167">
    <property type="entry name" value="SH3 DOMAIN-CONTAINING"/>
    <property type="match status" value="1"/>
</dbReference>
<evidence type="ECO:0000313" key="8">
    <source>
        <dbReference type="EMBL" id="VDM76974.1"/>
    </source>
</evidence>
<dbReference type="PANTHER" id="PTHR14167:SF81">
    <property type="entry name" value="ENDOPHILIN-A"/>
    <property type="match status" value="1"/>
</dbReference>
<feature type="domain" description="SH3" evidence="7">
    <location>
        <begin position="107"/>
        <end position="165"/>
    </location>
</feature>
<evidence type="ECO:0000256" key="1">
    <source>
        <dbReference type="ARBA" id="ARBA00004170"/>
    </source>
</evidence>
<organism evidence="8 9">
    <name type="scientific">Strongylus vulgaris</name>
    <name type="common">Blood worm</name>
    <dbReference type="NCBI Taxonomy" id="40348"/>
    <lineage>
        <taxon>Eukaryota</taxon>
        <taxon>Metazoa</taxon>
        <taxon>Ecdysozoa</taxon>
        <taxon>Nematoda</taxon>
        <taxon>Chromadorea</taxon>
        <taxon>Rhabditida</taxon>
        <taxon>Rhabditina</taxon>
        <taxon>Rhabditomorpha</taxon>
        <taxon>Strongyloidea</taxon>
        <taxon>Strongylidae</taxon>
        <taxon>Strongylus</taxon>
    </lineage>
</organism>
<reference evidence="8 9" key="1">
    <citation type="submission" date="2018-11" db="EMBL/GenBank/DDBJ databases">
        <authorList>
            <consortium name="Pathogen Informatics"/>
        </authorList>
    </citation>
    <scope>NUCLEOTIDE SEQUENCE [LARGE SCALE GENOMIC DNA]</scope>
</reference>
<keyword evidence="2 5" id="KW-0728">SH3 domain</keyword>
<dbReference type="InterPro" id="IPR050384">
    <property type="entry name" value="Endophilin_SH3RF"/>
</dbReference>
<accession>A0A3P7JFN3</accession>
<keyword evidence="3" id="KW-0175">Coiled coil</keyword>
<gene>
    <name evidence="8" type="ORF">SVUK_LOCUS11972</name>
</gene>
<protein>
    <recommendedName>
        <fullName evidence="7">SH3 domain-containing protein</fullName>
    </recommendedName>
</protein>
<keyword evidence="4" id="KW-0472">Membrane</keyword>
<proteinExistence type="predicted"/>
<evidence type="ECO:0000256" key="3">
    <source>
        <dbReference type="ARBA" id="ARBA00023054"/>
    </source>
</evidence>
<dbReference type="InterPro" id="IPR036028">
    <property type="entry name" value="SH3-like_dom_sf"/>
</dbReference>
<dbReference type="InterPro" id="IPR001452">
    <property type="entry name" value="SH3_domain"/>
</dbReference>
<dbReference type="OrthoDB" id="5814268at2759"/>
<dbReference type="PRINTS" id="PR00452">
    <property type="entry name" value="SH3DOMAIN"/>
</dbReference>